<evidence type="ECO:0000313" key="20">
    <source>
        <dbReference type="Proteomes" id="UP000694892"/>
    </source>
</evidence>
<dbReference type="GO" id="GO:0009897">
    <property type="term" value="C:external side of plasma membrane"/>
    <property type="evidence" value="ECO:0007669"/>
    <property type="project" value="InterPro"/>
</dbReference>
<keyword evidence="9 15" id="KW-1015">Disulfide bond</keyword>
<dbReference type="GO" id="GO:0010557">
    <property type="term" value="P:positive regulation of macromolecule biosynthetic process"/>
    <property type="evidence" value="ECO:0007669"/>
    <property type="project" value="UniProtKB-ARBA"/>
</dbReference>
<keyword evidence="5" id="KW-0677">Repeat</keyword>
<evidence type="ECO:0000256" key="13">
    <source>
        <dbReference type="ARBA" id="ARBA00032719"/>
    </source>
</evidence>
<proteinExistence type="predicted"/>
<dbReference type="GO" id="GO:0038023">
    <property type="term" value="F:signaling receptor activity"/>
    <property type="evidence" value="ECO:0007669"/>
    <property type="project" value="InterPro"/>
</dbReference>
<comment type="function">
    <text evidence="14">Receptor for TNFSF5/CD40LG. Transduces TRAF6- and MAP3K8-mediated signals that activate ERK in macrophages and B cells, leading to induction of immunoglobulin secretion.</text>
</comment>
<reference evidence="20" key="1">
    <citation type="journal article" date="2016" name="Nature">
        <title>Genome evolution in the allotetraploid frog Xenopus laevis.</title>
        <authorList>
            <person name="Session A.M."/>
            <person name="Uno Y."/>
            <person name="Kwon T."/>
            <person name="Chapman J.A."/>
            <person name="Toyoda A."/>
            <person name="Takahashi S."/>
            <person name="Fukui A."/>
            <person name="Hikosaka A."/>
            <person name="Suzuki A."/>
            <person name="Kondo M."/>
            <person name="van Heeringen S.J."/>
            <person name="Quigley I."/>
            <person name="Heinz S."/>
            <person name="Ogino H."/>
            <person name="Ochi H."/>
            <person name="Hellsten U."/>
            <person name="Lyons J.B."/>
            <person name="Simakov O."/>
            <person name="Putnam N."/>
            <person name="Stites J."/>
            <person name="Kuroki Y."/>
            <person name="Tanaka T."/>
            <person name="Michiue T."/>
            <person name="Watanabe M."/>
            <person name="Bogdanovic O."/>
            <person name="Lister R."/>
            <person name="Georgiou G."/>
            <person name="Paranjpe S.S."/>
            <person name="van Kruijsbergen I."/>
            <person name="Shu S."/>
            <person name="Carlson J."/>
            <person name="Kinoshita T."/>
            <person name="Ohta Y."/>
            <person name="Mawaribuchi S."/>
            <person name="Jenkins J."/>
            <person name="Grimwood J."/>
            <person name="Schmutz J."/>
            <person name="Mitros T."/>
            <person name="Mozaffari S.V."/>
            <person name="Suzuki Y."/>
            <person name="Haramoto Y."/>
            <person name="Yamamoto T.S."/>
            <person name="Takagi C."/>
            <person name="Heald R."/>
            <person name="Miller K."/>
            <person name="Haudenschild C."/>
            <person name="Kitzman J."/>
            <person name="Nakayama T."/>
            <person name="Izutsu Y."/>
            <person name="Robert J."/>
            <person name="Fortriede J."/>
            <person name="Burns K."/>
            <person name="Lotay V."/>
            <person name="Karimi K."/>
            <person name="Yasuoka Y."/>
            <person name="Dichmann D.S."/>
            <person name="Flajnik M.F."/>
            <person name="Houston D.W."/>
            <person name="Shendure J."/>
            <person name="DuPasquier L."/>
            <person name="Vize P.D."/>
            <person name="Zorn A.M."/>
            <person name="Ito M."/>
            <person name="Marcotte E.M."/>
            <person name="Wallingford J.B."/>
            <person name="Ito Y."/>
            <person name="Asashima M."/>
            <person name="Ueno N."/>
            <person name="Matsuda Y."/>
            <person name="Veenstra G.J."/>
            <person name="Fujiyama A."/>
            <person name="Harland R.M."/>
            <person name="Taira M."/>
            <person name="Rokhsar D.S."/>
        </authorList>
    </citation>
    <scope>NUCLEOTIDE SEQUENCE [LARGE SCALE GENOMIC DNA]</scope>
    <source>
        <strain evidence="20">J</strain>
    </source>
</reference>
<dbReference type="GO" id="GO:0010468">
    <property type="term" value="P:regulation of gene expression"/>
    <property type="evidence" value="ECO:0007669"/>
    <property type="project" value="UniProtKB-ARBA"/>
</dbReference>
<evidence type="ECO:0000256" key="17">
    <source>
        <dbReference type="SAM" id="Phobius"/>
    </source>
</evidence>
<keyword evidence="11" id="KW-0325">Glycoprotein</keyword>
<dbReference type="GO" id="GO:0045935">
    <property type="term" value="P:positive regulation of nucleobase-containing compound metabolic process"/>
    <property type="evidence" value="ECO:0007669"/>
    <property type="project" value="UniProtKB-ARBA"/>
</dbReference>
<dbReference type="OMA" id="RESTCHQ"/>
<dbReference type="PRINTS" id="PR01922">
    <property type="entry name" value="TNFACTORR5"/>
</dbReference>
<dbReference type="Gene3D" id="2.10.50.10">
    <property type="entry name" value="Tumor Necrosis Factor Receptor, subunit A, domain 2"/>
    <property type="match status" value="3"/>
</dbReference>
<dbReference type="InterPro" id="IPR001368">
    <property type="entry name" value="TNFR/NGFR_Cys_rich_reg"/>
</dbReference>
<evidence type="ECO:0000259" key="18">
    <source>
        <dbReference type="PROSITE" id="PS50050"/>
    </source>
</evidence>
<evidence type="ECO:0000256" key="12">
    <source>
        <dbReference type="ARBA" id="ARBA00031089"/>
    </source>
</evidence>
<accession>A0A974BTN3</accession>
<feature type="transmembrane region" description="Helical" evidence="17">
    <location>
        <begin position="247"/>
        <end position="268"/>
    </location>
</feature>
<protein>
    <recommendedName>
        <fullName evidence="2">Tumor necrosis factor receptor superfamily member 5</fullName>
    </recommendedName>
    <alternativeName>
        <fullName evidence="12">B-cell surface antigen CD40</fullName>
    </alternativeName>
    <alternativeName>
        <fullName evidence="13">CD40L receptor</fullName>
    </alternativeName>
</protein>
<comment type="caution">
    <text evidence="15">Lacks conserved residue(s) required for the propagation of feature annotation.</text>
</comment>
<sequence length="328" mass="36191">MQLQPSAHVKVATCTRFPKINTYLCTYSIGTSHCGECNVHQKAKTLPKKGTASASEGKTIHTVAIAVLIICKEGTALTCSDRKYLKDGECCSLCSPGKRMSQECDTDSETVCENCRNGEFQDKWNRESTCHQHAYCDPNAGKEQVTEGTTERNVECQCQNGRHCSGPTCEICLQNTPCSPGYGVTQKATNTSDTQCSPCAEGSFSNTTSYKDPCIIWKSCENEEEELLPGNSTRDKVCRMKSHRNHILIIVGILIFVTSLIIAATYLLRNKCRIFQTKKEKQQLVPTEDNDPEAGPIEDCYPLADTSAQGHPVAQEVGKDSHMSQEER</sequence>
<evidence type="ECO:0000256" key="3">
    <source>
        <dbReference type="ARBA" id="ARBA00022692"/>
    </source>
</evidence>
<evidence type="ECO:0000256" key="10">
    <source>
        <dbReference type="ARBA" id="ARBA00023170"/>
    </source>
</evidence>
<gene>
    <name evidence="19" type="ORF">XELAEV_18046519mg</name>
</gene>
<dbReference type="InterPro" id="IPR020435">
    <property type="entry name" value="TNFR_5"/>
</dbReference>
<evidence type="ECO:0000256" key="16">
    <source>
        <dbReference type="SAM" id="MobiDB-lite"/>
    </source>
</evidence>
<dbReference type="GO" id="GO:0042113">
    <property type="term" value="P:B cell activation"/>
    <property type="evidence" value="ECO:0007669"/>
    <property type="project" value="InterPro"/>
</dbReference>
<evidence type="ECO:0000256" key="1">
    <source>
        <dbReference type="ARBA" id="ARBA00004479"/>
    </source>
</evidence>
<feature type="domain" description="TNFR-Cys" evidence="18">
    <location>
        <begin position="157"/>
        <end position="196"/>
    </location>
</feature>
<feature type="compositionally biased region" description="Basic and acidic residues" evidence="16">
    <location>
        <begin position="317"/>
        <end position="328"/>
    </location>
</feature>
<evidence type="ECO:0000256" key="4">
    <source>
        <dbReference type="ARBA" id="ARBA00022729"/>
    </source>
</evidence>
<dbReference type="Proteomes" id="UP000694892">
    <property type="component" value="Chromosome 9_10S"/>
</dbReference>
<dbReference type="GO" id="GO:0002768">
    <property type="term" value="P:immune response-regulating cell surface receptor signaling pathway"/>
    <property type="evidence" value="ECO:0007669"/>
    <property type="project" value="TreeGrafter"/>
</dbReference>
<dbReference type="GO" id="GO:0035631">
    <property type="term" value="C:CD40 receptor complex"/>
    <property type="evidence" value="ECO:0007669"/>
    <property type="project" value="TreeGrafter"/>
</dbReference>
<evidence type="ECO:0000256" key="15">
    <source>
        <dbReference type="PROSITE-ProRule" id="PRU00206"/>
    </source>
</evidence>
<dbReference type="FunFam" id="2.10.50.10:FF:000041">
    <property type="entry name" value="Tumor necrosis factor receptor superfamily member 5"/>
    <property type="match status" value="1"/>
</dbReference>
<evidence type="ECO:0000256" key="5">
    <source>
        <dbReference type="ARBA" id="ARBA00022737"/>
    </source>
</evidence>
<keyword evidence="7 17" id="KW-1133">Transmembrane helix</keyword>
<dbReference type="GO" id="GO:0006874">
    <property type="term" value="P:intracellular calcium ion homeostasis"/>
    <property type="evidence" value="ECO:0007669"/>
    <property type="project" value="UniProtKB-ARBA"/>
</dbReference>
<dbReference type="SUPFAM" id="SSF57586">
    <property type="entry name" value="TNF receptor-like"/>
    <property type="match status" value="3"/>
</dbReference>
<dbReference type="PANTHER" id="PTHR46875">
    <property type="entry name" value="TUMOR NECROSIS FACTOR RECEPTOR SUPERFAMILY MEMBER 5"/>
    <property type="match status" value="1"/>
</dbReference>
<evidence type="ECO:0000256" key="2">
    <source>
        <dbReference type="ARBA" id="ARBA00015766"/>
    </source>
</evidence>
<dbReference type="SMART" id="SM00208">
    <property type="entry name" value="TNFR"/>
    <property type="match status" value="4"/>
</dbReference>
<feature type="repeat" description="TNFR-Cys" evidence="15">
    <location>
        <begin position="157"/>
        <end position="196"/>
    </location>
</feature>
<evidence type="ECO:0000256" key="7">
    <source>
        <dbReference type="ARBA" id="ARBA00022989"/>
    </source>
</evidence>
<keyword evidence="8 17" id="KW-0472">Membrane</keyword>
<dbReference type="Pfam" id="PF00020">
    <property type="entry name" value="TNFR_c6"/>
    <property type="match status" value="1"/>
</dbReference>
<keyword evidence="10" id="KW-0675">Receptor</keyword>
<feature type="disulfide bond" evidence="15">
    <location>
        <begin position="91"/>
        <end position="104"/>
    </location>
</feature>
<keyword evidence="3 17" id="KW-0812">Transmembrane</keyword>
<dbReference type="InterPro" id="IPR052135">
    <property type="entry name" value="TNFRSF5"/>
</dbReference>
<dbReference type="GO" id="GO:0051240">
    <property type="term" value="P:positive regulation of multicellular organismal process"/>
    <property type="evidence" value="ECO:0007669"/>
    <property type="project" value="UniProtKB-ARBA"/>
</dbReference>
<feature type="disulfide bond" evidence="15">
    <location>
        <begin position="94"/>
        <end position="112"/>
    </location>
</feature>
<dbReference type="EMBL" id="CM004483">
    <property type="protein sequence ID" value="OCT60492.1"/>
    <property type="molecule type" value="Genomic_DNA"/>
</dbReference>
<feature type="domain" description="TNFR-Cys" evidence="18">
    <location>
        <begin position="70"/>
        <end position="112"/>
    </location>
</feature>
<dbReference type="GO" id="GO:0023035">
    <property type="term" value="P:CD40 signaling pathway"/>
    <property type="evidence" value="ECO:0007669"/>
    <property type="project" value="UniProtKB-ARBA"/>
</dbReference>
<evidence type="ECO:0000256" key="9">
    <source>
        <dbReference type="ARBA" id="ARBA00023157"/>
    </source>
</evidence>
<evidence type="ECO:0000313" key="19">
    <source>
        <dbReference type="EMBL" id="OCT60492.1"/>
    </source>
</evidence>
<dbReference type="PROSITE" id="PS00652">
    <property type="entry name" value="TNFR_NGFR_1"/>
    <property type="match status" value="1"/>
</dbReference>
<comment type="subcellular location">
    <subcellularLocation>
        <location evidence="1">Membrane</location>
        <topology evidence="1">Single-pass type I membrane protein</topology>
    </subcellularLocation>
</comment>
<keyword evidence="6" id="KW-0391">Immunity</keyword>
<evidence type="ECO:0000256" key="6">
    <source>
        <dbReference type="ARBA" id="ARBA00022859"/>
    </source>
</evidence>
<evidence type="ECO:0000256" key="11">
    <source>
        <dbReference type="ARBA" id="ARBA00023180"/>
    </source>
</evidence>
<feature type="repeat" description="TNFR-Cys" evidence="15">
    <location>
        <begin position="70"/>
        <end position="112"/>
    </location>
</feature>
<dbReference type="PANTHER" id="PTHR46875:SF1">
    <property type="entry name" value="TUMOR NECROSIS FACTOR RECEPTOR SUPERFAMILY MEMBER 5"/>
    <property type="match status" value="1"/>
</dbReference>
<evidence type="ECO:0000256" key="14">
    <source>
        <dbReference type="ARBA" id="ARBA00045871"/>
    </source>
</evidence>
<feature type="disulfide bond" evidence="15">
    <location>
        <begin position="178"/>
        <end position="196"/>
    </location>
</feature>
<organism evidence="19 20">
    <name type="scientific">Xenopus laevis</name>
    <name type="common">African clawed frog</name>
    <dbReference type="NCBI Taxonomy" id="8355"/>
    <lineage>
        <taxon>Eukaryota</taxon>
        <taxon>Metazoa</taxon>
        <taxon>Chordata</taxon>
        <taxon>Craniata</taxon>
        <taxon>Vertebrata</taxon>
        <taxon>Euteleostomi</taxon>
        <taxon>Amphibia</taxon>
        <taxon>Batrachia</taxon>
        <taxon>Anura</taxon>
        <taxon>Pipoidea</taxon>
        <taxon>Pipidae</taxon>
        <taxon>Xenopodinae</taxon>
        <taxon>Xenopus</taxon>
        <taxon>Xenopus</taxon>
    </lineage>
</organism>
<dbReference type="PROSITE" id="PS50050">
    <property type="entry name" value="TNFR_NGFR_2"/>
    <property type="match status" value="2"/>
</dbReference>
<dbReference type="GO" id="GO:0006952">
    <property type="term" value="P:defense response"/>
    <property type="evidence" value="ECO:0007669"/>
    <property type="project" value="UniProtKB-ARBA"/>
</dbReference>
<keyword evidence="4" id="KW-0732">Signal</keyword>
<dbReference type="GO" id="GO:0051094">
    <property type="term" value="P:positive regulation of developmental process"/>
    <property type="evidence" value="ECO:0007669"/>
    <property type="project" value="UniProtKB-ARBA"/>
</dbReference>
<feature type="region of interest" description="Disordered" evidence="16">
    <location>
        <begin position="281"/>
        <end position="328"/>
    </location>
</feature>
<evidence type="ECO:0000256" key="8">
    <source>
        <dbReference type="ARBA" id="ARBA00023136"/>
    </source>
</evidence>
<name>A0A974BTN3_XENLA</name>
<dbReference type="AlphaFoldDB" id="A0A974BTN3"/>